<comment type="pathway">
    <text evidence="2">Cofactor biosynthesis; tetrahydrofolate biosynthesis; 2-amino-4-hydroxy-6-hydroxymethyl-7,8-dihydropteridine diphosphate from 7,8-dihydroneopterin triphosphate: step 4/4.</text>
</comment>
<keyword evidence="6" id="KW-0418">Kinase</keyword>
<comment type="caution">
    <text evidence="10">The sequence shown here is derived from an EMBL/GenBank/DDBJ whole genome shotgun (WGS) entry which is preliminary data.</text>
</comment>
<keyword evidence="4 10" id="KW-0808">Transferase</keyword>
<dbReference type="InterPro" id="IPR000550">
    <property type="entry name" value="Hppk"/>
</dbReference>
<dbReference type="PROSITE" id="PS00794">
    <property type="entry name" value="HPPK"/>
    <property type="match status" value="1"/>
</dbReference>
<keyword evidence="7" id="KW-0067">ATP-binding</keyword>
<dbReference type="CDD" id="cd00483">
    <property type="entry name" value="HPPK"/>
    <property type="match status" value="1"/>
</dbReference>
<evidence type="ECO:0000259" key="9">
    <source>
        <dbReference type="PROSITE" id="PS00794"/>
    </source>
</evidence>
<name>A0ABV6NFR9_9BACI</name>
<proteinExistence type="predicted"/>
<evidence type="ECO:0000256" key="7">
    <source>
        <dbReference type="ARBA" id="ARBA00022840"/>
    </source>
</evidence>
<keyword evidence="8" id="KW-0289">Folate biosynthesis</keyword>
<dbReference type="EC" id="2.7.6.3" evidence="3"/>
<protein>
    <recommendedName>
        <fullName evidence="3">2-amino-4-hydroxy-6-hydroxymethyldihydropteridine diphosphokinase</fullName>
        <ecNumber evidence="3">2.7.6.3</ecNumber>
    </recommendedName>
</protein>
<dbReference type="PANTHER" id="PTHR43071:SF1">
    <property type="entry name" value="2-AMINO-4-HYDROXY-6-HYDROXYMETHYLDIHYDROPTERIDINE PYROPHOSPHOKINASE"/>
    <property type="match status" value="1"/>
</dbReference>
<accession>A0ABV6NFR9</accession>
<evidence type="ECO:0000256" key="1">
    <source>
        <dbReference type="ARBA" id="ARBA00000198"/>
    </source>
</evidence>
<feature type="domain" description="7,8-dihydro-6-hydroxymethylpterin-pyrophosphokinase" evidence="9">
    <location>
        <begin position="89"/>
        <end position="100"/>
    </location>
</feature>
<comment type="catalytic activity">
    <reaction evidence="1">
        <text>6-hydroxymethyl-7,8-dihydropterin + ATP = (7,8-dihydropterin-6-yl)methyl diphosphate + AMP + H(+)</text>
        <dbReference type="Rhea" id="RHEA:11412"/>
        <dbReference type="ChEBI" id="CHEBI:15378"/>
        <dbReference type="ChEBI" id="CHEBI:30616"/>
        <dbReference type="ChEBI" id="CHEBI:44841"/>
        <dbReference type="ChEBI" id="CHEBI:72950"/>
        <dbReference type="ChEBI" id="CHEBI:456215"/>
        <dbReference type="EC" id="2.7.6.3"/>
    </reaction>
</comment>
<evidence type="ECO:0000313" key="10">
    <source>
        <dbReference type="EMBL" id="MFC0559615.1"/>
    </source>
</evidence>
<dbReference type="SUPFAM" id="SSF55083">
    <property type="entry name" value="6-hydroxymethyl-7,8-dihydropterin pyrophosphokinase, HPPK"/>
    <property type="match status" value="1"/>
</dbReference>
<evidence type="ECO:0000256" key="4">
    <source>
        <dbReference type="ARBA" id="ARBA00022679"/>
    </source>
</evidence>
<dbReference type="Gene3D" id="3.30.70.560">
    <property type="entry name" value="7,8-Dihydro-6-hydroxymethylpterin-pyrophosphokinase HPPK"/>
    <property type="match status" value="1"/>
</dbReference>
<gene>
    <name evidence="10" type="primary">folK</name>
    <name evidence="10" type="ORF">ACFFH4_11215</name>
</gene>
<dbReference type="GO" id="GO:0003848">
    <property type="term" value="F:2-amino-4-hydroxy-6-hydroxymethyldihydropteridine diphosphokinase activity"/>
    <property type="evidence" value="ECO:0007669"/>
    <property type="project" value="UniProtKB-EC"/>
</dbReference>
<evidence type="ECO:0000256" key="8">
    <source>
        <dbReference type="ARBA" id="ARBA00022909"/>
    </source>
</evidence>
<dbReference type="InterPro" id="IPR035907">
    <property type="entry name" value="Hppk_sf"/>
</dbReference>
<dbReference type="Proteomes" id="UP001589833">
    <property type="component" value="Unassembled WGS sequence"/>
</dbReference>
<sequence length="164" mass="18981">MSHNVYIALGSNIGDRYEHLMSAIELLKEQPRIQFLTSSSIYETEPVGYVDQQSFLNMVVAVTTTLGPRELLAVTQSIEERCGRTRDVRWGPRTIDLDILLFDQENMVMENLSIPHPRMWERAFVIVPLMEVYPDLYATHLKQSIQEIYKALPDKEGVRIWSPE</sequence>
<evidence type="ECO:0000256" key="3">
    <source>
        <dbReference type="ARBA" id="ARBA00013253"/>
    </source>
</evidence>
<keyword evidence="11" id="KW-1185">Reference proteome</keyword>
<dbReference type="EMBL" id="JBHLTR010000014">
    <property type="protein sequence ID" value="MFC0559615.1"/>
    <property type="molecule type" value="Genomic_DNA"/>
</dbReference>
<dbReference type="Pfam" id="PF01288">
    <property type="entry name" value="HPPK"/>
    <property type="match status" value="1"/>
</dbReference>
<evidence type="ECO:0000256" key="6">
    <source>
        <dbReference type="ARBA" id="ARBA00022777"/>
    </source>
</evidence>
<evidence type="ECO:0000313" key="11">
    <source>
        <dbReference type="Proteomes" id="UP001589833"/>
    </source>
</evidence>
<reference evidence="10 11" key="1">
    <citation type="submission" date="2024-09" db="EMBL/GenBank/DDBJ databases">
        <authorList>
            <person name="Sun Q."/>
            <person name="Mori K."/>
        </authorList>
    </citation>
    <scope>NUCLEOTIDE SEQUENCE [LARGE SCALE GENOMIC DNA]</scope>
    <source>
        <strain evidence="10 11">NCAIM B.02301</strain>
    </source>
</reference>
<dbReference type="RefSeq" id="WP_273846806.1">
    <property type="nucleotide sequence ID" value="NZ_JAQQWT010000019.1"/>
</dbReference>
<evidence type="ECO:0000256" key="2">
    <source>
        <dbReference type="ARBA" id="ARBA00005051"/>
    </source>
</evidence>
<dbReference type="NCBIfam" id="TIGR01498">
    <property type="entry name" value="folK"/>
    <property type="match status" value="1"/>
</dbReference>
<organism evidence="10 11">
    <name type="scientific">Halalkalibacter alkalisediminis</name>
    <dbReference type="NCBI Taxonomy" id="935616"/>
    <lineage>
        <taxon>Bacteria</taxon>
        <taxon>Bacillati</taxon>
        <taxon>Bacillota</taxon>
        <taxon>Bacilli</taxon>
        <taxon>Bacillales</taxon>
        <taxon>Bacillaceae</taxon>
        <taxon>Halalkalibacter</taxon>
    </lineage>
</organism>
<evidence type="ECO:0000256" key="5">
    <source>
        <dbReference type="ARBA" id="ARBA00022741"/>
    </source>
</evidence>
<keyword evidence="5" id="KW-0547">Nucleotide-binding</keyword>
<dbReference type="PANTHER" id="PTHR43071">
    <property type="entry name" value="2-AMINO-4-HYDROXY-6-HYDROXYMETHYLDIHYDROPTERIDINE PYROPHOSPHOKINASE"/>
    <property type="match status" value="1"/>
</dbReference>